<keyword evidence="3" id="KW-1185">Reference proteome</keyword>
<evidence type="ECO:0000313" key="3">
    <source>
        <dbReference type="Proteomes" id="UP000314294"/>
    </source>
</evidence>
<feature type="region of interest" description="Disordered" evidence="1">
    <location>
        <begin position="1"/>
        <end position="61"/>
    </location>
</feature>
<sequence>MEGAGPPTYAEPQSLKTTAVSFCRDTSWSEGDERDTRRAGGEQSSPGEPHSGRRKCRNEGENKTPLPLASLFLCSPSSSSALSLRCVIRVNHTARIPVTANIASHFVSRNEPLAKNWRPGLWAPPARQPAARASLNAASERSNRRTIEQSDLLRRCFTCSSGGPLLNDSVPLGVSLPPRPCTRLHIRTEAPRRLSHVNTRRPLGAGLGRGPRSPSPLERKQ</sequence>
<organism evidence="2 3">
    <name type="scientific">Liparis tanakae</name>
    <name type="common">Tanaka's snailfish</name>
    <dbReference type="NCBI Taxonomy" id="230148"/>
    <lineage>
        <taxon>Eukaryota</taxon>
        <taxon>Metazoa</taxon>
        <taxon>Chordata</taxon>
        <taxon>Craniata</taxon>
        <taxon>Vertebrata</taxon>
        <taxon>Euteleostomi</taxon>
        <taxon>Actinopterygii</taxon>
        <taxon>Neopterygii</taxon>
        <taxon>Teleostei</taxon>
        <taxon>Neoteleostei</taxon>
        <taxon>Acanthomorphata</taxon>
        <taxon>Eupercaria</taxon>
        <taxon>Perciformes</taxon>
        <taxon>Cottioidei</taxon>
        <taxon>Cottales</taxon>
        <taxon>Liparidae</taxon>
        <taxon>Liparis</taxon>
    </lineage>
</organism>
<evidence type="ECO:0000256" key="1">
    <source>
        <dbReference type="SAM" id="MobiDB-lite"/>
    </source>
</evidence>
<accession>A0A4Z2FHQ3</accession>
<proteinExistence type="predicted"/>
<dbReference type="Proteomes" id="UP000314294">
    <property type="component" value="Unassembled WGS sequence"/>
</dbReference>
<dbReference type="AlphaFoldDB" id="A0A4Z2FHQ3"/>
<feature type="compositionally biased region" description="Low complexity" evidence="1">
    <location>
        <begin position="200"/>
        <end position="221"/>
    </location>
</feature>
<name>A0A4Z2FHQ3_9TELE</name>
<feature type="compositionally biased region" description="Polar residues" evidence="1">
    <location>
        <begin position="14"/>
        <end position="29"/>
    </location>
</feature>
<protein>
    <submittedName>
        <fullName evidence="2">Uncharacterized protein</fullName>
    </submittedName>
</protein>
<reference evidence="2 3" key="1">
    <citation type="submission" date="2019-03" db="EMBL/GenBank/DDBJ databases">
        <title>First draft genome of Liparis tanakae, snailfish: a comprehensive survey of snailfish specific genes.</title>
        <authorList>
            <person name="Kim W."/>
            <person name="Song I."/>
            <person name="Jeong J.-H."/>
            <person name="Kim D."/>
            <person name="Kim S."/>
            <person name="Ryu S."/>
            <person name="Song J.Y."/>
            <person name="Lee S.K."/>
        </authorList>
    </citation>
    <scope>NUCLEOTIDE SEQUENCE [LARGE SCALE GENOMIC DNA]</scope>
    <source>
        <tissue evidence="2">Muscle</tissue>
    </source>
</reference>
<evidence type="ECO:0000313" key="2">
    <source>
        <dbReference type="EMBL" id="TNN40767.1"/>
    </source>
</evidence>
<gene>
    <name evidence="2" type="ORF">EYF80_049061</name>
</gene>
<feature type="region of interest" description="Disordered" evidence="1">
    <location>
        <begin position="193"/>
        <end position="221"/>
    </location>
</feature>
<comment type="caution">
    <text evidence="2">The sequence shown here is derived from an EMBL/GenBank/DDBJ whole genome shotgun (WGS) entry which is preliminary data.</text>
</comment>
<dbReference type="EMBL" id="SRLO01001161">
    <property type="protein sequence ID" value="TNN40767.1"/>
    <property type="molecule type" value="Genomic_DNA"/>
</dbReference>